<reference evidence="1 2" key="1">
    <citation type="submission" date="2024-09" db="EMBL/GenBank/DDBJ databases">
        <title>Draft genome sequence of Candidatus Magnetaquicoccaceae bacterium FCR-1.</title>
        <authorList>
            <person name="Shimoshige H."/>
            <person name="Shimamura S."/>
            <person name="Taoka A."/>
            <person name="Kobayashi H."/>
            <person name="Maekawa T."/>
        </authorList>
    </citation>
    <scope>NUCLEOTIDE SEQUENCE [LARGE SCALE GENOMIC DNA]</scope>
    <source>
        <strain evidence="1 2">FCR-1</strain>
    </source>
</reference>
<dbReference type="RefSeq" id="WP_420906304.1">
    <property type="nucleotide sequence ID" value="NZ_BAAFGK010000005.1"/>
</dbReference>
<name>A0ABQ0CCI2_9PROT</name>
<gene>
    <name evidence="1" type="ORF">SIID45300_02935</name>
</gene>
<organism evidence="1 2">
    <name type="scientific">Candidatus Magnetaquiglobus chichijimensis</name>
    <dbReference type="NCBI Taxonomy" id="3141448"/>
    <lineage>
        <taxon>Bacteria</taxon>
        <taxon>Pseudomonadati</taxon>
        <taxon>Pseudomonadota</taxon>
        <taxon>Magnetococcia</taxon>
        <taxon>Magnetococcales</taxon>
        <taxon>Candidatus Magnetaquicoccaceae</taxon>
        <taxon>Candidatus Magnetaquiglobus</taxon>
    </lineage>
</organism>
<comment type="caution">
    <text evidence="1">The sequence shown here is derived from an EMBL/GenBank/DDBJ whole genome shotgun (WGS) entry which is preliminary data.</text>
</comment>
<keyword evidence="2" id="KW-1185">Reference proteome</keyword>
<proteinExistence type="predicted"/>
<sequence length="156" mass="17297">MITSAPLERLLTASAFAEAGEFETARQMSRATREILLVVRGDEPQAELLATTRAMMERLDAGVEILLARSGTEQHADWDGFVREVMVSGRSARMVHRPGISWQTVLAHARAVSGIVCILVESLEKWGLPGNAERRRSPFWSRRLPCPLVVARPAVH</sequence>
<dbReference type="EMBL" id="BAAFGK010000005">
    <property type="protein sequence ID" value="GAB0058584.1"/>
    <property type="molecule type" value="Genomic_DNA"/>
</dbReference>
<evidence type="ECO:0000313" key="2">
    <source>
        <dbReference type="Proteomes" id="UP001628193"/>
    </source>
</evidence>
<protein>
    <submittedName>
        <fullName evidence="1">Uncharacterized protein</fullName>
    </submittedName>
</protein>
<dbReference type="Proteomes" id="UP001628193">
    <property type="component" value="Unassembled WGS sequence"/>
</dbReference>
<evidence type="ECO:0000313" key="1">
    <source>
        <dbReference type="EMBL" id="GAB0058584.1"/>
    </source>
</evidence>
<accession>A0ABQ0CCI2</accession>